<feature type="repeat" description="ANK" evidence="3">
    <location>
        <begin position="31"/>
        <end position="63"/>
    </location>
</feature>
<evidence type="ECO:0000256" key="3">
    <source>
        <dbReference type="PROSITE-ProRule" id="PRU00023"/>
    </source>
</evidence>
<dbReference type="OrthoDB" id="341259at2759"/>
<proteinExistence type="predicted"/>
<reference evidence="4" key="1">
    <citation type="journal article" date="2014" name="Nat. Commun.">
        <title>Multiple recent horizontal transfers of a large genomic region in cheese making fungi.</title>
        <authorList>
            <person name="Cheeseman K."/>
            <person name="Ropars J."/>
            <person name="Renault P."/>
            <person name="Dupont J."/>
            <person name="Gouzy J."/>
            <person name="Branca A."/>
            <person name="Abraham A.L."/>
            <person name="Ceppi M."/>
            <person name="Conseiller E."/>
            <person name="Debuchy R."/>
            <person name="Malagnac F."/>
            <person name="Goarin A."/>
            <person name="Silar P."/>
            <person name="Lacoste S."/>
            <person name="Sallet E."/>
            <person name="Bensimon A."/>
            <person name="Giraud T."/>
            <person name="Brygoo Y."/>
        </authorList>
    </citation>
    <scope>NUCLEOTIDE SEQUENCE [LARGE SCALE GENOMIC DNA]</scope>
    <source>
        <strain evidence="4">FM164</strain>
    </source>
</reference>
<organism evidence="4 5">
    <name type="scientific">Penicillium roqueforti (strain FM164)</name>
    <dbReference type="NCBI Taxonomy" id="1365484"/>
    <lineage>
        <taxon>Eukaryota</taxon>
        <taxon>Fungi</taxon>
        <taxon>Dikarya</taxon>
        <taxon>Ascomycota</taxon>
        <taxon>Pezizomycotina</taxon>
        <taxon>Eurotiomycetes</taxon>
        <taxon>Eurotiomycetidae</taxon>
        <taxon>Eurotiales</taxon>
        <taxon>Aspergillaceae</taxon>
        <taxon>Penicillium</taxon>
    </lineage>
</organism>
<evidence type="ECO:0000256" key="1">
    <source>
        <dbReference type="ARBA" id="ARBA00022737"/>
    </source>
</evidence>
<dbReference type="PANTHER" id="PTHR24198">
    <property type="entry name" value="ANKYRIN REPEAT AND PROTEIN KINASE DOMAIN-CONTAINING PROTEIN"/>
    <property type="match status" value="1"/>
</dbReference>
<dbReference type="PANTHER" id="PTHR24198:SF165">
    <property type="entry name" value="ANKYRIN REPEAT-CONTAINING PROTEIN-RELATED"/>
    <property type="match status" value="1"/>
</dbReference>
<dbReference type="PROSITE" id="PS50297">
    <property type="entry name" value="ANK_REP_REGION"/>
    <property type="match status" value="1"/>
</dbReference>
<dbReference type="AlphaFoldDB" id="W6QB03"/>
<dbReference type="PROSITE" id="PS50088">
    <property type="entry name" value="ANK_REPEAT"/>
    <property type="match status" value="1"/>
</dbReference>
<dbReference type="STRING" id="1365484.W6QB03"/>
<dbReference type="SMART" id="SM00248">
    <property type="entry name" value="ANK"/>
    <property type="match status" value="3"/>
</dbReference>
<keyword evidence="5" id="KW-1185">Reference proteome</keyword>
<dbReference type="Pfam" id="PF12796">
    <property type="entry name" value="Ank_2"/>
    <property type="match status" value="1"/>
</dbReference>
<evidence type="ECO:0000313" key="5">
    <source>
        <dbReference type="Proteomes" id="UP000030686"/>
    </source>
</evidence>
<dbReference type="EMBL" id="HG792017">
    <property type="protein sequence ID" value="CDM33645.1"/>
    <property type="molecule type" value="Genomic_DNA"/>
</dbReference>
<sequence>MHAIQTAGARVIMLMVVLNKSELDRPILGNNHQTALLFAVRHGSMASIKILLAAGVDVNARDDKGITPLALAAIRRDEYKVALLLTVKGVDPNPHDKYGHSPYSWALHSGDESVLYVLREYAERTGIPLKGMKTQEEWAAEGDEPWDLHSRPVYSL</sequence>
<dbReference type="InterPro" id="IPR036770">
    <property type="entry name" value="Ankyrin_rpt-contain_sf"/>
</dbReference>
<keyword evidence="2 3" id="KW-0040">ANK repeat</keyword>
<protein>
    <submittedName>
        <fullName evidence="4">Ankyrin repeat-containing domain</fullName>
    </submittedName>
</protein>
<gene>
    <name evidence="4" type="ORF">PROQFM164_S03g000369</name>
</gene>
<dbReference type="Gene3D" id="1.25.40.20">
    <property type="entry name" value="Ankyrin repeat-containing domain"/>
    <property type="match status" value="1"/>
</dbReference>
<dbReference type="InterPro" id="IPR002110">
    <property type="entry name" value="Ankyrin_rpt"/>
</dbReference>
<name>W6QB03_PENRF</name>
<evidence type="ECO:0000256" key="2">
    <source>
        <dbReference type="ARBA" id="ARBA00023043"/>
    </source>
</evidence>
<dbReference type="SUPFAM" id="SSF48403">
    <property type="entry name" value="Ankyrin repeat"/>
    <property type="match status" value="1"/>
</dbReference>
<evidence type="ECO:0000313" key="4">
    <source>
        <dbReference type="EMBL" id="CDM33645.1"/>
    </source>
</evidence>
<accession>W6QB03</accession>
<keyword evidence="1" id="KW-0677">Repeat</keyword>
<dbReference type="Proteomes" id="UP000030686">
    <property type="component" value="Unassembled WGS sequence"/>
</dbReference>